<feature type="transmembrane region" description="Helical" evidence="5">
    <location>
        <begin position="331"/>
        <end position="352"/>
    </location>
</feature>
<dbReference type="InterPro" id="IPR001193">
    <property type="entry name" value="MBTPS2"/>
</dbReference>
<dbReference type="PROSITE" id="PS50106">
    <property type="entry name" value="PDZ"/>
    <property type="match status" value="1"/>
</dbReference>
<feature type="domain" description="PDZ" evidence="6">
    <location>
        <begin position="170"/>
        <end position="234"/>
    </location>
</feature>
<dbReference type="EMBL" id="CP000575">
    <property type="protein sequence ID" value="ABN69985.1"/>
    <property type="molecule type" value="Genomic_DNA"/>
</dbReference>
<feature type="transmembrane region" description="Helical" evidence="5">
    <location>
        <begin position="134"/>
        <end position="153"/>
    </location>
</feature>
<feature type="transmembrane region" description="Helical" evidence="5">
    <location>
        <begin position="96"/>
        <end position="122"/>
    </location>
</feature>
<evidence type="ECO:0000256" key="1">
    <source>
        <dbReference type="ARBA" id="ARBA00004127"/>
    </source>
</evidence>
<evidence type="ECO:0000256" key="4">
    <source>
        <dbReference type="ARBA" id="ARBA00023136"/>
    </source>
</evidence>
<dbReference type="KEGG" id="smr:Smar_0885"/>
<sequence>MNVLLMVFSVMISSWALLNILYVHFRESFERRGFKLYYGLVLVYKRSKKIRQSSIVRKISYVSILLFILALIFFYYSMILGLMARAGLVSNVARPMLLIPGVNIVGDHLFYFILMIIIAAIIHEFAHAYTARSYNIRVKSLGFAIVLFIPLAFTEIDEEDAAKSPRKARIATLAAGPASNFILGLLFMYLFILAVSPTTLVIEQVLPGSLADKYGLKPGSILLSINGTPATRDVLRHYLEINNNTYLVLTIINPSGAMENITIYKPANTSLLGVYLWVGPNIVLVKLFGAWFSIVLTKLLYWGMIVNVGLALVNAAPLFISDGGRIAYELLGSRIGHMINFLSLLILVLAVAGP</sequence>
<evidence type="ECO:0000313" key="8">
    <source>
        <dbReference type="Proteomes" id="UP000000254"/>
    </source>
</evidence>
<accession>A3DMX5</accession>
<evidence type="ECO:0000313" key="7">
    <source>
        <dbReference type="EMBL" id="ABN69985.1"/>
    </source>
</evidence>
<keyword evidence="8" id="KW-1185">Reference proteome</keyword>
<dbReference type="eggNOG" id="arCOG04064">
    <property type="taxonomic scope" value="Archaea"/>
</dbReference>
<keyword evidence="2 5" id="KW-0812">Transmembrane</keyword>
<dbReference type="PRINTS" id="PR01000">
    <property type="entry name" value="SREBPS2PTASE"/>
</dbReference>
<dbReference type="Proteomes" id="UP000000254">
    <property type="component" value="Chromosome"/>
</dbReference>
<evidence type="ECO:0000256" key="2">
    <source>
        <dbReference type="ARBA" id="ARBA00022692"/>
    </source>
</evidence>
<dbReference type="InterPro" id="IPR036034">
    <property type="entry name" value="PDZ_sf"/>
</dbReference>
<evidence type="ECO:0000256" key="3">
    <source>
        <dbReference type="ARBA" id="ARBA00022989"/>
    </source>
</evidence>
<name>A3DMX5_STAMF</name>
<reference evidence="7 8" key="2">
    <citation type="journal article" date="2009" name="Stand. Genomic Sci.">
        <title>Complete genome sequence of Staphylothermus marinus Stetter and Fiala 1986 type strain F1.</title>
        <authorList>
            <person name="Anderson I.J."/>
            <person name="Sun H."/>
            <person name="Lapidus A."/>
            <person name="Copeland A."/>
            <person name="Glavina Del Rio T."/>
            <person name="Tice H."/>
            <person name="Dalin E."/>
            <person name="Lucas S."/>
            <person name="Barry K."/>
            <person name="Land M."/>
            <person name="Richardson P."/>
            <person name="Huber H."/>
            <person name="Kyrpides N.C."/>
        </authorList>
    </citation>
    <scope>NUCLEOTIDE SEQUENCE [LARGE SCALE GENOMIC DNA]</scope>
    <source>
        <strain evidence="8">ATCC 43588 / DSM 3639 / JCM 9404 / F1</strain>
    </source>
</reference>
<dbReference type="SUPFAM" id="SSF50156">
    <property type="entry name" value="PDZ domain-like"/>
    <property type="match status" value="1"/>
</dbReference>
<feature type="transmembrane region" description="Helical" evidence="5">
    <location>
        <begin position="274"/>
        <end position="294"/>
    </location>
</feature>
<dbReference type="PANTHER" id="PTHR13325:SF3">
    <property type="entry name" value="MEMBRANE-BOUND TRANSCRIPTION FACTOR SITE-2 PROTEASE"/>
    <property type="match status" value="1"/>
</dbReference>
<dbReference type="SMART" id="SM00228">
    <property type="entry name" value="PDZ"/>
    <property type="match status" value="1"/>
</dbReference>
<feature type="transmembrane region" description="Helical" evidence="5">
    <location>
        <begin position="55"/>
        <end position="76"/>
    </location>
</feature>
<dbReference type="GO" id="GO:0005737">
    <property type="term" value="C:cytoplasm"/>
    <property type="evidence" value="ECO:0007669"/>
    <property type="project" value="TreeGrafter"/>
</dbReference>
<feature type="transmembrane region" description="Helical" evidence="5">
    <location>
        <begin position="300"/>
        <end position="319"/>
    </location>
</feature>
<dbReference type="InterPro" id="IPR008915">
    <property type="entry name" value="Peptidase_M50"/>
</dbReference>
<keyword evidence="3 5" id="KW-1133">Transmembrane helix</keyword>
<dbReference type="AlphaFoldDB" id="A3DMX5"/>
<evidence type="ECO:0000259" key="6">
    <source>
        <dbReference type="PROSITE" id="PS50106"/>
    </source>
</evidence>
<evidence type="ECO:0000256" key="5">
    <source>
        <dbReference type="SAM" id="Phobius"/>
    </source>
</evidence>
<proteinExistence type="predicted"/>
<reference evidence="8" key="1">
    <citation type="journal article" date="2009" name="BMC Genomics">
        <title>The complete genome sequence of Staphylothermus marinus reveals differences in sulfur metabolism among heterotrophic Crenarchaeota.</title>
        <authorList>
            <person name="Anderson I.J."/>
            <person name="Dharmarajan L."/>
            <person name="Rodriguez J."/>
            <person name="Hooper S."/>
            <person name="Porat I."/>
            <person name="Ulrich L.E."/>
            <person name="Elkins J.G."/>
            <person name="Mavromatis K."/>
            <person name="Sun H."/>
            <person name="Land M."/>
            <person name="Lapidus A."/>
            <person name="Lucas S."/>
            <person name="Barry K."/>
            <person name="Huber H."/>
            <person name="Zhulin I.B."/>
            <person name="Whitman W.B."/>
            <person name="Mukhopadhyay B."/>
            <person name="Woese C."/>
            <person name="Bristow J."/>
            <person name="Kyrpides N."/>
        </authorList>
    </citation>
    <scope>NUCLEOTIDE SEQUENCE [LARGE SCALE GENOMIC DNA]</scope>
    <source>
        <strain evidence="8">ATCC 43588 / DSM 3639 / JCM 9404 / F1</strain>
    </source>
</reference>
<organism evidence="7 8">
    <name type="scientific">Staphylothermus marinus (strain ATCC 43588 / DSM 3639 / JCM 9404 / F1)</name>
    <dbReference type="NCBI Taxonomy" id="399550"/>
    <lineage>
        <taxon>Archaea</taxon>
        <taxon>Thermoproteota</taxon>
        <taxon>Thermoprotei</taxon>
        <taxon>Desulfurococcales</taxon>
        <taxon>Desulfurococcaceae</taxon>
        <taxon>Staphylothermus</taxon>
    </lineage>
</organism>
<dbReference type="Gene3D" id="2.30.42.10">
    <property type="match status" value="1"/>
</dbReference>
<dbReference type="GO" id="GO:0012505">
    <property type="term" value="C:endomembrane system"/>
    <property type="evidence" value="ECO:0007669"/>
    <property type="project" value="UniProtKB-SubCell"/>
</dbReference>
<dbReference type="HOGENOM" id="CLU_042134_0_0_2"/>
<protein>
    <submittedName>
        <fullName evidence="7">Peptidase M50</fullName>
    </submittedName>
</protein>
<gene>
    <name evidence="7" type="ordered locus">Smar_0885</name>
</gene>
<dbReference type="STRING" id="399550.Smar_0885"/>
<feature type="transmembrane region" description="Helical" evidence="5">
    <location>
        <begin position="6"/>
        <end position="25"/>
    </location>
</feature>
<comment type="subcellular location">
    <subcellularLocation>
        <location evidence="1">Endomembrane system</location>
        <topology evidence="1">Multi-pass membrane protein</topology>
    </subcellularLocation>
</comment>
<dbReference type="GO" id="GO:0031293">
    <property type="term" value="P:membrane protein intracellular domain proteolysis"/>
    <property type="evidence" value="ECO:0007669"/>
    <property type="project" value="TreeGrafter"/>
</dbReference>
<keyword evidence="4 5" id="KW-0472">Membrane</keyword>
<dbReference type="GO" id="GO:0004222">
    <property type="term" value="F:metalloendopeptidase activity"/>
    <property type="evidence" value="ECO:0007669"/>
    <property type="project" value="InterPro"/>
</dbReference>
<dbReference type="OrthoDB" id="15212at2157"/>
<dbReference type="InterPro" id="IPR001478">
    <property type="entry name" value="PDZ"/>
</dbReference>
<feature type="transmembrane region" description="Helical" evidence="5">
    <location>
        <begin position="173"/>
        <end position="195"/>
    </location>
</feature>
<dbReference type="PANTHER" id="PTHR13325">
    <property type="entry name" value="PROTEASE M50 MEMBRANE-BOUND TRANSCRIPTION FACTOR SITE 2 PROTEASE"/>
    <property type="match status" value="1"/>
</dbReference>
<dbReference type="Pfam" id="PF17820">
    <property type="entry name" value="PDZ_6"/>
    <property type="match status" value="1"/>
</dbReference>
<dbReference type="InterPro" id="IPR041489">
    <property type="entry name" value="PDZ_6"/>
</dbReference>
<dbReference type="Pfam" id="PF02163">
    <property type="entry name" value="Peptidase_M50"/>
    <property type="match status" value="1"/>
</dbReference>
<dbReference type="GO" id="GO:0016020">
    <property type="term" value="C:membrane"/>
    <property type="evidence" value="ECO:0007669"/>
    <property type="project" value="InterPro"/>
</dbReference>